<keyword evidence="4" id="KW-1185">Reference proteome</keyword>
<dbReference type="Pfam" id="PF13280">
    <property type="entry name" value="WYL"/>
    <property type="match status" value="1"/>
</dbReference>
<dbReference type="Proteomes" id="UP001180840">
    <property type="component" value="Unassembled WGS sequence"/>
</dbReference>
<evidence type="ECO:0000313" key="4">
    <source>
        <dbReference type="Proteomes" id="UP001180840"/>
    </source>
</evidence>
<evidence type="ECO:0000259" key="2">
    <source>
        <dbReference type="Pfam" id="PF25583"/>
    </source>
</evidence>
<sequence length="310" mass="34696">MSDPQMIQRLTNLAFALLGTGQVRESEWIRANVDGYSPQQSDEAFARMLQRDIQTLRRAGVPVVQTESGYAVEKESYELPAVTFTPEEARVLGMAGEMGRSGELGVFARSGWTKLAAAGAARDLADAPIYQADTDLDRLSPELLRDVSACIHHRIRMRFDYRPIPTRPSVRRTMDPWGVVHWNNRIYLVGWDVDRGAPRSFRALRCSGVKGLRRTSAEHIEPTEDLLEVVKAALAQGRDFVDALVRVPAGTAKELADAGTRQPDDPELVRMPHVERDWLVRTAASYVPGVEVLEPEDLRDQIRDLLKEAL</sequence>
<feature type="domain" description="WCX" evidence="2">
    <location>
        <begin position="241"/>
        <end position="310"/>
    </location>
</feature>
<dbReference type="InterPro" id="IPR051534">
    <property type="entry name" value="CBASS_pafABC_assoc_protein"/>
</dbReference>
<dbReference type="GO" id="GO:0000502">
    <property type="term" value="C:proteasome complex"/>
    <property type="evidence" value="ECO:0007669"/>
    <property type="project" value="UniProtKB-KW"/>
</dbReference>
<accession>A0ABU1ZYK6</accession>
<dbReference type="RefSeq" id="WP_290193987.1">
    <property type="nucleotide sequence ID" value="NZ_CP047654.1"/>
</dbReference>
<name>A0ABU1ZYK6_9CORY</name>
<comment type="caution">
    <text evidence="3">The sequence shown here is derived from an EMBL/GenBank/DDBJ whole genome shotgun (WGS) entry which is preliminary data.</text>
</comment>
<gene>
    <name evidence="3" type="ORF">J2S39_001013</name>
</gene>
<dbReference type="InterPro" id="IPR057727">
    <property type="entry name" value="WCX_dom"/>
</dbReference>
<proteinExistence type="predicted"/>
<dbReference type="Pfam" id="PF25583">
    <property type="entry name" value="WCX"/>
    <property type="match status" value="1"/>
</dbReference>
<organism evidence="3 4">
    <name type="scientific">Corynebacterium guangdongense</name>
    <dbReference type="NCBI Taxonomy" id="1783348"/>
    <lineage>
        <taxon>Bacteria</taxon>
        <taxon>Bacillati</taxon>
        <taxon>Actinomycetota</taxon>
        <taxon>Actinomycetes</taxon>
        <taxon>Mycobacteriales</taxon>
        <taxon>Corynebacteriaceae</taxon>
        <taxon>Corynebacterium</taxon>
    </lineage>
</organism>
<dbReference type="PANTHER" id="PTHR34580">
    <property type="match status" value="1"/>
</dbReference>
<evidence type="ECO:0000259" key="1">
    <source>
        <dbReference type="Pfam" id="PF13280"/>
    </source>
</evidence>
<reference evidence="3" key="1">
    <citation type="submission" date="2023-07" db="EMBL/GenBank/DDBJ databases">
        <title>Sequencing the genomes of 1000 actinobacteria strains.</title>
        <authorList>
            <person name="Klenk H.-P."/>
        </authorList>
    </citation>
    <scope>NUCLEOTIDE SEQUENCE</scope>
    <source>
        <strain evidence="3">DSM 107476</strain>
    </source>
</reference>
<keyword evidence="3" id="KW-0647">Proteasome</keyword>
<protein>
    <submittedName>
        <fullName evidence="3">Proteasome accessory factor B</fullName>
    </submittedName>
</protein>
<dbReference type="InterPro" id="IPR026881">
    <property type="entry name" value="WYL_dom"/>
</dbReference>
<evidence type="ECO:0000313" key="3">
    <source>
        <dbReference type="EMBL" id="MDR7329337.1"/>
    </source>
</evidence>
<dbReference type="PANTHER" id="PTHR34580:SF3">
    <property type="entry name" value="PROTEIN PAFB"/>
    <property type="match status" value="1"/>
</dbReference>
<feature type="domain" description="WYL" evidence="1">
    <location>
        <begin position="142"/>
        <end position="206"/>
    </location>
</feature>
<dbReference type="PROSITE" id="PS52050">
    <property type="entry name" value="WYL"/>
    <property type="match status" value="1"/>
</dbReference>
<dbReference type="EMBL" id="JAVDXZ010000001">
    <property type="protein sequence ID" value="MDR7329337.1"/>
    <property type="molecule type" value="Genomic_DNA"/>
</dbReference>